<proteinExistence type="predicted"/>
<dbReference type="EMBL" id="JABZRE010000012">
    <property type="protein sequence ID" value="MBF1306990.1"/>
    <property type="molecule type" value="Genomic_DNA"/>
</dbReference>
<dbReference type="OrthoDB" id="9965833at2"/>
<name>A0A3B7DNG9_9FIRM</name>
<evidence type="ECO:0000313" key="4">
    <source>
        <dbReference type="Proteomes" id="UP001141458"/>
    </source>
</evidence>
<gene>
    <name evidence="2" type="ORF">HXM94_04340</name>
    <name evidence="3" type="ORF">NND69_03755</name>
</gene>
<dbReference type="Proteomes" id="UP000758611">
    <property type="component" value="Unassembled WGS sequence"/>
</dbReference>
<reference evidence="3" key="2">
    <citation type="submission" date="2022-07" db="EMBL/GenBank/DDBJ databases">
        <title>Parvimonas micra travels from the subgingival sulcus of the human oral cavity to the colorectal adenocarcinoma.</title>
        <authorList>
            <person name="Conde-Perez K."/>
            <person name="Buetas E."/>
            <person name="Aja-Macaya P."/>
            <person name="Martin-De Arribas E."/>
            <person name="Iglesias-Corras I."/>
            <person name="Trigo-Tasende N."/>
            <person name="Nasser-Ali M."/>
            <person name="Estevez L.S."/>
            <person name="Rumbo-Feal S."/>
            <person name="Otero-Alen B."/>
            <person name="Noguera J.F."/>
            <person name="Concha A."/>
            <person name="Pardinas-Lopez S."/>
            <person name="Carda-Dieguez M."/>
            <person name="Gomez-Randulfe I."/>
            <person name="Martinez-Lago N."/>
            <person name="Ladra S."/>
            <person name="Aparicio L.A."/>
            <person name="Bou G."/>
            <person name="Mira A."/>
            <person name="Vallejo J.A."/>
            <person name="Poza M."/>
        </authorList>
    </citation>
    <scope>NUCLEOTIDE SEQUENCE</scope>
    <source>
        <strain evidence="3">PM79KC-AC-4</strain>
    </source>
</reference>
<dbReference type="AlphaFoldDB" id="A0A3B7DNG9"/>
<dbReference type="EMBL" id="JANDZV010000002">
    <property type="protein sequence ID" value="MCZ7407478.1"/>
    <property type="molecule type" value="Genomic_DNA"/>
</dbReference>
<reference evidence="2" key="1">
    <citation type="submission" date="2020-04" db="EMBL/GenBank/DDBJ databases">
        <title>Deep metagenomics examines the oral microbiome during advanced dental caries in children, revealing novel taxa and co-occurrences with host molecules.</title>
        <authorList>
            <person name="Baker J.L."/>
            <person name="Morton J.T."/>
            <person name="Dinis M."/>
            <person name="Alvarez R."/>
            <person name="Tran N.C."/>
            <person name="Knight R."/>
            <person name="Edlund A."/>
        </authorList>
    </citation>
    <scope>NUCLEOTIDE SEQUENCE</scope>
    <source>
        <strain evidence="2">JCVI_23_bin.11</strain>
    </source>
</reference>
<protein>
    <submittedName>
        <fullName evidence="3">Uncharacterized protein</fullName>
    </submittedName>
</protein>
<feature type="signal peptide" evidence="1">
    <location>
        <begin position="1"/>
        <end position="27"/>
    </location>
</feature>
<comment type="caution">
    <text evidence="3">The sequence shown here is derived from an EMBL/GenBank/DDBJ whole genome shotgun (WGS) entry which is preliminary data.</text>
</comment>
<evidence type="ECO:0000313" key="2">
    <source>
        <dbReference type="EMBL" id="MBF1306990.1"/>
    </source>
</evidence>
<evidence type="ECO:0000256" key="1">
    <source>
        <dbReference type="SAM" id="SignalP"/>
    </source>
</evidence>
<accession>A0A3B7DNG9</accession>
<keyword evidence="1" id="KW-0732">Signal</keyword>
<feature type="chain" id="PRO_5041607820" evidence="1">
    <location>
        <begin position="28"/>
        <end position="183"/>
    </location>
</feature>
<evidence type="ECO:0000313" key="3">
    <source>
        <dbReference type="EMBL" id="MCZ7407478.1"/>
    </source>
</evidence>
<organism evidence="3 4">
    <name type="scientific">Parvimonas micra</name>
    <dbReference type="NCBI Taxonomy" id="33033"/>
    <lineage>
        <taxon>Bacteria</taxon>
        <taxon>Bacillati</taxon>
        <taxon>Bacillota</taxon>
        <taxon>Tissierellia</taxon>
        <taxon>Tissierellales</taxon>
        <taxon>Peptoniphilaceae</taxon>
        <taxon>Parvimonas</taxon>
    </lineage>
</organism>
<sequence>MKLKKFLVSLTTLAFLLMLGGSNIVNAQFNTQEQAVEPQVSVKRIWLSIVKYYAYGEEPPYIFYEHEGFKGYLGKRISFSYKKGTGTIYEGYLYAGNQYPIPASKNNQLSSLKKKNVMVHINYVGDITRLPDYWYNDGVYRGWLYERDAEAYQNKNGSWEVYYYGTVVKGPFVPNSLINKDKR</sequence>
<dbReference type="Proteomes" id="UP001141458">
    <property type="component" value="Unassembled WGS sequence"/>
</dbReference>
<dbReference type="RefSeq" id="WP_052400387.1">
    <property type="nucleotide sequence ID" value="NZ_CP009761.1"/>
</dbReference>